<dbReference type="RefSeq" id="WP_007281014.1">
    <property type="nucleotide sequence ID" value="NZ_ABCK01000035.1"/>
</dbReference>
<evidence type="ECO:0000256" key="1">
    <source>
        <dbReference type="SAM" id="Phobius"/>
    </source>
</evidence>
<proteinExistence type="predicted"/>
<accession>A6DT65</accession>
<gene>
    <name evidence="2" type="ORF">LNTAR_24471</name>
</gene>
<comment type="caution">
    <text evidence="2">The sequence shown here is derived from an EMBL/GenBank/DDBJ whole genome shotgun (WGS) entry which is preliminary data.</text>
</comment>
<name>A6DT65_9BACT</name>
<dbReference type="OrthoDB" id="277173at2"/>
<feature type="transmembrane region" description="Helical" evidence="1">
    <location>
        <begin position="252"/>
        <end position="269"/>
    </location>
</feature>
<protein>
    <submittedName>
        <fullName evidence="2">Uncharacterized protein</fullName>
    </submittedName>
</protein>
<keyword evidence="1" id="KW-0812">Transmembrane</keyword>
<reference evidence="2 3" key="1">
    <citation type="journal article" date="2010" name="J. Bacteriol.">
        <title>Genome sequence of Lentisphaera araneosa HTCC2155T, the type species of the order Lentisphaerales in the phylum Lentisphaerae.</title>
        <authorList>
            <person name="Thrash J.C."/>
            <person name="Cho J.C."/>
            <person name="Vergin K.L."/>
            <person name="Morris R.M."/>
            <person name="Giovannoni S.J."/>
        </authorList>
    </citation>
    <scope>NUCLEOTIDE SEQUENCE [LARGE SCALE GENOMIC DNA]</scope>
    <source>
        <strain evidence="2 3">HTCC2155</strain>
    </source>
</reference>
<evidence type="ECO:0000313" key="2">
    <source>
        <dbReference type="EMBL" id="EDM25138.1"/>
    </source>
</evidence>
<dbReference type="Proteomes" id="UP000004947">
    <property type="component" value="Unassembled WGS sequence"/>
</dbReference>
<dbReference type="STRING" id="313628.LNTAR_24471"/>
<keyword evidence="1" id="KW-1133">Transmembrane helix</keyword>
<dbReference type="eggNOG" id="ENOG50331F9">
    <property type="taxonomic scope" value="Bacteria"/>
</dbReference>
<feature type="transmembrane region" description="Helical" evidence="1">
    <location>
        <begin position="45"/>
        <end position="62"/>
    </location>
</feature>
<feature type="transmembrane region" description="Helical" evidence="1">
    <location>
        <begin position="69"/>
        <end position="87"/>
    </location>
</feature>
<keyword evidence="3" id="KW-1185">Reference proteome</keyword>
<keyword evidence="1" id="KW-0472">Membrane</keyword>
<feature type="transmembrane region" description="Helical" evidence="1">
    <location>
        <begin position="207"/>
        <end position="240"/>
    </location>
</feature>
<organism evidence="2 3">
    <name type="scientific">Lentisphaera araneosa HTCC2155</name>
    <dbReference type="NCBI Taxonomy" id="313628"/>
    <lineage>
        <taxon>Bacteria</taxon>
        <taxon>Pseudomonadati</taxon>
        <taxon>Lentisphaerota</taxon>
        <taxon>Lentisphaeria</taxon>
        <taxon>Lentisphaerales</taxon>
        <taxon>Lentisphaeraceae</taxon>
        <taxon>Lentisphaera</taxon>
    </lineage>
</organism>
<feature type="transmembrane region" description="Helical" evidence="1">
    <location>
        <begin position="99"/>
        <end position="118"/>
    </location>
</feature>
<dbReference type="EMBL" id="ABCK01000035">
    <property type="protein sequence ID" value="EDM25138.1"/>
    <property type="molecule type" value="Genomic_DNA"/>
</dbReference>
<sequence length="272" mass="30828">MTMLLRMSLLLALLATAPRGHVAAAFHCLVLLALFFPKFGKHQDFWLALTSLQGFAIFYSWGSSDNHKYLIAYWFFTLYLALLATKQNKDLFKDFCAQSARYLIAGSMLFAVLAKAIHPEYMNGDFFRFTLLMDGRFKVFTILLTEVDKSVLEANAAAMKLMRDSQQSEMLLQGLAEVNALALFLTWWTILIEAIIGVLFLCNKKPLFSHLCLMVFMITTYSVATVTGFSLVLCCLGYAHAQRQDLPDKIKLFYPCFFAFTFVLGLSFGEII</sequence>
<feature type="transmembrane region" description="Helical" evidence="1">
    <location>
        <begin position="180"/>
        <end position="201"/>
    </location>
</feature>
<dbReference type="AlphaFoldDB" id="A6DT65"/>
<evidence type="ECO:0000313" key="3">
    <source>
        <dbReference type="Proteomes" id="UP000004947"/>
    </source>
</evidence>